<evidence type="ECO:0008006" key="3">
    <source>
        <dbReference type="Google" id="ProtNLM"/>
    </source>
</evidence>
<dbReference type="OrthoDB" id="3034735at2"/>
<dbReference type="EMBL" id="VDUZ01000043">
    <property type="protein sequence ID" value="TXL71431.1"/>
    <property type="molecule type" value="Genomic_DNA"/>
</dbReference>
<name>A0A5C8PCB1_9HYPH</name>
<reference evidence="1 2" key="1">
    <citation type="submission" date="2019-06" db="EMBL/GenBank/DDBJ databases">
        <title>New taxonomy in bacterial strain CC-CFT640, isolated from vineyard.</title>
        <authorList>
            <person name="Lin S.-Y."/>
            <person name="Tsai C.-F."/>
            <person name="Young C.-C."/>
        </authorList>
    </citation>
    <scope>NUCLEOTIDE SEQUENCE [LARGE SCALE GENOMIC DNA]</scope>
    <source>
        <strain evidence="1 2">CC-CFT640</strain>
    </source>
</reference>
<proteinExistence type="predicted"/>
<dbReference type="Proteomes" id="UP000321638">
    <property type="component" value="Unassembled WGS sequence"/>
</dbReference>
<keyword evidence="2" id="KW-1185">Reference proteome</keyword>
<evidence type="ECO:0000313" key="2">
    <source>
        <dbReference type="Proteomes" id="UP000321638"/>
    </source>
</evidence>
<dbReference type="RefSeq" id="WP_147850652.1">
    <property type="nucleotide sequence ID" value="NZ_VDUZ01000043.1"/>
</dbReference>
<organism evidence="1 2">
    <name type="scientific">Vineibacter terrae</name>
    <dbReference type="NCBI Taxonomy" id="2586908"/>
    <lineage>
        <taxon>Bacteria</taxon>
        <taxon>Pseudomonadati</taxon>
        <taxon>Pseudomonadota</taxon>
        <taxon>Alphaproteobacteria</taxon>
        <taxon>Hyphomicrobiales</taxon>
        <taxon>Vineibacter</taxon>
    </lineage>
</organism>
<sequence>MALRGKGMLITFTDVKPRDERDFNEWYNREHIDERVNLPGFRRARRYVAADGQADPRYMATYECDTVGDLATRRYLKLLANQTPWTQRVMARFTRFHRLTLRIRADLAHGVGGAVTCVRFVPDPAMAGRLATWLRRVALPAAIERPGMVGGFAASNELDVANAPARAQGVDYPQASTIEWAVVLEGAAAATAAASRATLSRRALAPFGVTGAPIVGTYTLLFGNER</sequence>
<protein>
    <recommendedName>
        <fullName evidence="3">EthD domain-containing protein</fullName>
    </recommendedName>
</protein>
<comment type="caution">
    <text evidence="1">The sequence shown here is derived from an EMBL/GenBank/DDBJ whole genome shotgun (WGS) entry which is preliminary data.</text>
</comment>
<dbReference type="AlphaFoldDB" id="A0A5C8PCB1"/>
<dbReference type="SUPFAM" id="SSF54909">
    <property type="entry name" value="Dimeric alpha+beta barrel"/>
    <property type="match status" value="1"/>
</dbReference>
<evidence type="ECO:0000313" key="1">
    <source>
        <dbReference type="EMBL" id="TXL71431.1"/>
    </source>
</evidence>
<gene>
    <name evidence="1" type="ORF">FHP25_29825</name>
</gene>
<dbReference type="InterPro" id="IPR011008">
    <property type="entry name" value="Dimeric_a/b-barrel"/>
</dbReference>
<accession>A0A5C8PCB1</accession>